<comment type="caution">
    <text evidence="3">The sequence shown here is derived from an EMBL/GenBank/DDBJ whole genome shotgun (WGS) entry which is preliminary data.</text>
</comment>
<feature type="signal peptide" evidence="1">
    <location>
        <begin position="1"/>
        <end position="17"/>
    </location>
</feature>
<evidence type="ECO:0000313" key="4">
    <source>
        <dbReference type="Proteomes" id="UP000247781"/>
    </source>
</evidence>
<reference evidence="3 4" key="2">
    <citation type="submission" date="2018-06" db="EMBL/GenBank/DDBJ databases">
        <title>Sequencing of bacterial isolates from soil warming experiment in Harvard Forest, Massachusetts, USA.</title>
        <authorList>
            <person name="Deangelis K.PhD."/>
        </authorList>
    </citation>
    <scope>NUCLEOTIDE SEQUENCE [LARGE SCALE GENOMIC DNA]</scope>
    <source>
        <strain evidence="3 4">GAS496</strain>
    </source>
</reference>
<dbReference type="Pfam" id="PF05305">
    <property type="entry name" value="DUF732"/>
    <property type="match status" value="1"/>
</dbReference>
<name>A0A318HQL6_9MYCO</name>
<keyword evidence="1" id="KW-0732">Signal</keyword>
<gene>
    <name evidence="3" type="ORF">C8E89_11227</name>
</gene>
<protein>
    <submittedName>
        <fullName evidence="3">Uncharacterized protein DUF732</fullName>
    </submittedName>
</protein>
<evidence type="ECO:0000313" key="3">
    <source>
        <dbReference type="EMBL" id="PXX06822.1"/>
    </source>
</evidence>
<organism evidence="3 4">
    <name type="scientific">Mycolicibacterium moriokaense</name>
    <dbReference type="NCBI Taxonomy" id="39691"/>
    <lineage>
        <taxon>Bacteria</taxon>
        <taxon>Bacillati</taxon>
        <taxon>Actinomycetota</taxon>
        <taxon>Actinomycetes</taxon>
        <taxon>Mycobacteriales</taxon>
        <taxon>Mycobacteriaceae</taxon>
        <taxon>Mycolicibacterium</taxon>
    </lineage>
</organism>
<feature type="chain" id="PRO_5016383103" evidence="1">
    <location>
        <begin position="18"/>
        <end position="96"/>
    </location>
</feature>
<accession>A0A318HQL6</accession>
<proteinExistence type="predicted"/>
<feature type="domain" description="DUF732" evidence="2">
    <location>
        <begin position="20"/>
        <end position="90"/>
    </location>
</feature>
<reference evidence="4" key="1">
    <citation type="submission" date="2018-05" db="EMBL/GenBank/DDBJ databases">
        <authorList>
            <person name="Deangelis K."/>
            <person name="Huntemann M."/>
            <person name="Clum A."/>
            <person name="Pillay M."/>
            <person name="Palaniappan K."/>
            <person name="Varghese N."/>
            <person name="Mikhailova N."/>
            <person name="Stamatis D."/>
            <person name="Reddy T."/>
            <person name="Daum C."/>
            <person name="Shapiro N."/>
            <person name="Ivanova N."/>
            <person name="Kyrpides N."/>
            <person name="Woyke T."/>
        </authorList>
    </citation>
    <scope>NUCLEOTIDE SEQUENCE [LARGE SCALE GENOMIC DNA]</scope>
    <source>
        <strain evidence="4">GAS496</strain>
    </source>
</reference>
<evidence type="ECO:0000256" key="1">
    <source>
        <dbReference type="SAM" id="SignalP"/>
    </source>
</evidence>
<dbReference type="InterPro" id="IPR007969">
    <property type="entry name" value="DUF732"/>
</dbReference>
<dbReference type="AlphaFoldDB" id="A0A318HQL6"/>
<sequence length="96" mass="9569">MAVFAVVALATAPLATASPDDDFLKALADGGISVPASMSSEVISGGRQLCKGWSSGASSSDVIGMVTKATGLGNSQATVVVRAATNAYCPKYTSKL</sequence>
<evidence type="ECO:0000259" key="2">
    <source>
        <dbReference type="Pfam" id="PF05305"/>
    </source>
</evidence>
<keyword evidence="4" id="KW-1185">Reference proteome</keyword>
<dbReference type="EMBL" id="QJJU01000012">
    <property type="protein sequence ID" value="PXX06822.1"/>
    <property type="molecule type" value="Genomic_DNA"/>
</dbReference>
<dbReference type="Proteomes" id="UP000247781">
    <property type="component" value="Unassembled WGS sequence"/>
</dbReference>